<dbReference type="InterPro" id="IPR012677">
    <property type="entry name" value="Nucleotide-bd_a/b_plait_sf"/>
</dbReference>
<keyword evidence="2" id="KW-0472">Membrane</keyword>
<gene>
    <name evidence="4" type="ORF">FHW36_11276</name>
</gene>
<dbReference type="AlphaFoldDB" id="A0A561P699"/>
<organism evidence="4 5">
    <name type="scientific">Chitinophaga polysaccharea</name>
    <dbReference type="NCBI Taxonomy" id="1293035"/>
    <lineage>
        <taxon>Bacteria</taxon>
        <taxon>Pseudomonadati</taxon>
        <taxon>Bacteroidota</taxon>
        <taxon>Chitinophagia</taxon>
        <taxon>Chitinophagales</taxon>
        <taxon>Chitinophagaceae</taxon>
        <taxon>Chitinophaga</taxon>
    </lineage>
</organism>
<keyword evidence="2" id="KW-0812">Transmembrane</keyword>
<dbReference type="GO" id="GO:0003723">
    <property type="term" value="F:RNA binding"/>
    <property type="evidence" value="ECO:0007669"/>
    <property type="project" value="UniProtKB-KW"/>
</dbReference>
<dbReference type="SMART" id="SM00360">
    <property type="entry name" value="RRM"/>
    <property type="match status" value="1"/>
</dbReference>
<dbReference type="PANTHER" id="PTHR48025:SF1">
    <property type="entry name" value="RRM DOMAIN-CONTAINING PROTEIN"/>
    <property type="match status" value="1"/>
</dbReference>
<comment type="caution">
    <text evidence="4">The sequence shown here is derived from an EMBL/GenBank/DDBJ whole genome shotgun (WGS) entry which is preliminary data.</text>
</comment>
<sequence>MKIYVGNLHDKASEKELYNLFATFGMVLLIEIFTSGNGKSSGYGYVYMKDSNDGKSAITKLNNLNFMNQFLNIYEIE</sequence>
<keyword evidence="5" id="KW-1185">Reference proteome</keyword>
<dbReference type="InterPro" id="IPR035979">
    <property type="entry name" value="RBD_domain_sf"/>
</dbReference>
<dbReference type="PROSITE" id="PS50102">
    <property type="entry name" value="RRM"/>
    <property type="match status" value="1"/>
</dbReference>
<evidence type="ECO:0000313" key="5">
    <source>
        <dbReference type="Proteomes" id="UP000320811"/>
    </source>
</evidence>
<evidence type="ECO:0000313" key="4">
    <source>
        <dbReference type="EMBL" id="TWF33635.1"/>
    </source>
</evidence>
<feature type="domain" description="RRM" evidence="3">
    <location>
        <begin position="1"/>
        <end position="77"/>
    </location>
</feature>
<accession>A0A561P699</accession>
<dbReference type="RefSeq" id="WP_145674246.1">
    <property type="nucleotide sequence ID" value="NZ_VIWO01000012.1"/>
</dbReference>
<dbReference type="OrthoDB" id="680720at2"/>
<name>A0A561P699_9BACT</name>
<dbReference type="EMBL" id="VIWO01000012">
    <property type="protein sequence ID" value="TWF33635.1"/>
    <property type="molecule type" value="Genomic_DNA"/>
</dbReference>
<evidence type="ECO:0000256" key="2">
    <source>
        <dbReference type="SAM" id="Phobius"/>
    </source>
</evidence>
<evidence type="ECO:0000256" key="1">
    <source>
        <dbReference type="ARBA" id="ARBA00022884"/>
    </source>
</evidence>
<dbReference type="Gene3D" id="3.30.70.330">
    <property type="match status" value="1"/>
</dbReference>
<dbReference type="CDD" id="cd00590">
    <property type="entry name" value="RRM_SF"/>
    <property type="match status" value="1"/>
</dbReference>
<keyword evidence="1" id="KW-0694">RNA-binding</keyword>
<dbReference type="InterPro" id="IPR050502">
    <property type="entry name" value="Euk_RNA-bind_prot"/>
</dbReference>
<dbReference type="Pfam" id="PF00076">
    <property type="entry name" value="RRM_1"/>
    <property type="match status" value="1"/>
</dbReference>
<keyword evidence="2" id="KW-1133">Transmembrane helix</keyword>
<dbReference type="Proteomes" id="UP000320811">
    <property type="component" value="Unassembled WGS sequence"/>
</dbReference>
<dbReference type="SUPFAM" id="SSF54928">
    <property type="entry name" value="RNA-binding domain, RBD"/>
    <property type="match status" value="1"/>
</dbReference>
<protein>
    <submittedName>
        <fullName evidence="4">RNA recognition motif-containing protein</fullName>
    </submittedName>
</protein>
<dbReference type="InterPro" id="IPR000504">
    <property type="entry name" value="RRM_dom"/>
</dbReference>
<feature type="transmembrane region" description="Helical" evidence="2">
    <location>
        <begin position="17"/>
        <end position="34"/>
    </location>
</feature>
<evidence type="ECO:0000259" key="3">
    <source>
        <dbReference type="PROSITE" id="PS50102"/>
    </source>
</evidence>
<reference evidence="4 5" key="1">
    <citation type="submission" date="2019-06" db="EMBL/GenBank/DDBJ databases">
        <title>Sorghum-associated microbial communities from plants grown in Nebraska, USA.</title>
        <authorList>
            <person name="Schachtman D."/>
        </authorList>
    </citation>
    <scope>NUCLEOTIDE SEQUENCE [LARGE SCALE GENOMIC DNA]</scope>
    <source>
        <strain evidence="4 5">1209</strain>
    </source>
</reference>
<proteinExistence type="predicted"/>
<dbReference type="PANTHER" id="PTHR48025">
    <property type="entry name" value="OS02G0815200 PROTEIN"/>
    <property type="match status" value="1"/>
</dbReference>